<feature type="compositionally biased region" description="Polar residues" evidence="1">
    <location>
        <begin position="66"/>
        <end position="77"/>
    </location>
</feature>
<keyword evidence="3" id="KW-1185">Reference proteome</keyword>
<accession>A0A9W9HD30</accession>
<dbReference type="RefSeq" id="XP_056525095.1">
    <property type="nucleotide sequence ID" value="XM_056662982.1"/>
</dbReference>
<evidence type="ECO:0000313" key="3">
    <source>
        <dbReference type="Proteomes" id="UP001149079"/>
    </source>
</evidence>
<gene>
    <name evidence="2" type="ORF">N7515_002238</name>
</gene>
<sequence length="77" mass="8565">MLSREVPGQLVSWLTRPTPNLNAPRPSNEIITTTTTTFFCIASSLFKTEVDQVQDGVKNDQERTKSPNQLESDPSLS</sequence>
<organism evidence="2 3">
    <name type="scientific">Penicillium bovifimosum</name>
    <dbReference type="NCBI Taxonomy" id="126998"/>
    <lineage>
        <taxon>Eukaryota</taxon>
        <taxon>Fungi</taxon>
        <taxon>Dikarya</taxon>
        <taxon>Ascomycota</taxon>
        <taxon>Pezizomycotina</taxon>
        <taxon>Eurotiomycetes</taxon>
        <taxon>Eurotiomycetidae</taxon>
        <taxon>Eurotiales</taxon>
        <taxon>Aspergillaceae</taxon>
        <taxon>Penicillium</taxon>
    </lineage>
</organism>
<feature type="region of interest" description="Disordered" evidence="1">
    <location>
        <begin position="55"/>
        <end position="77"/>
    </location>
</feature>
<name>A0A9W9HD30_9EURO</name>
<dbReference type="EMBL" id="JAPQKL010000002">
    <property type="protein sequence ID" value="KAJ5143451.1"/>
    <property type="molecule type" value="Genomic_DNA"/>
</dbReference>
<evidence type="ECO:0000313" key="2">
    <source>
        <dbReference type="EMBL" id="KAJ5143451.1"/>
    </source>
</evidence>
<proteinExistence type="predicted"/>
<dbReference type="AlphaFoldDB" id="A0A9W9HD30"/>
<reference evidence="2" key="2">
    <citation type="journal article" date="2023" name="IMA Fungus">
        <title>Comparative genomic study of the Penicillium genus elucidates a diverse pangenome and 15 lateral gene transfer events.</title>
        <authorList>
            <person name="Petersen C."/>
            <person name="Sorensen T."/>
            <person name="Nielsen M.R."/>
            <person name="Sondergaard T.E."/>
            <person name="Sorensen J.L."/>
            <person name="Fitzpatrick D.A."/>
            <person name="Frisvad J.C."/>
            <person name="Nielsen K.L."/>
        </authorList>
    </citation>
    <scope>NUCLEOTIDE SEQUENCE</scope>
    <source>
        <strain evidence="2">IBT 22155</strain>
    </source>
</reference>
<dbReference type="GeneID" id="81402152"/>
<evidence type="ECO:0000256" key="1">
    <source>
        <dbReference type="SAM" id="MobiDB-lite"/>
    </source>
</evidence>
<comment type="caution">
    <text evidence="2">The sequence shown here is derived from an EMBL/GenBank/DDBJ whole genome shotgun (WGS) entry which is preliminary data.</text>
</comment>
<dbReference type="Proteomes" id="UP001149079">
    <property type="component" value="Unassembled WGS sequence"/>
</dbReference>
<protein>
    <submittedName>
        <fullName evidence="2">Uncharacterized protein</fullName>
    </submittedName>
</protein>
<reference evidence="2" key="1">
    <citation type="submission" date="2022-11" db="EMBL/GenBank/DDBJ databases">
        <authorList>
            <person name="Petersen C."/>
        </authorList>
    </citation>
    <scope>NUCLEOTIDE SEQUENCE</scope>
    <source>
        <strain evidence="2">IBT 22155</strain>
    </source>
</reference>